<feature type="compositionally biased region" description="Polar residues" evidence="1">
    <location>
        <begin position="1"/>
        <end position="11"/>
    </location>
</feature>
<evidence type="ECO:0000313" key="3">
    <source>
        <dbReference type="Proteomes" id="UP001225598"/>
    </source>
</evidence>
<proteinExistence type="predicted"/>
<evidence type="ECO:0000256" key="1">
    <source>
        <dbReference type="SAM" id="MobiDB-lite"/>
    </source>
</evidence>
<dbReference type="Proteomes" id="UP001225598">
    <property type="component" value="Chromosome"/>
</dbReference>
<sequence>MNPASTWTSGEQIAGAPPTQLGPDELVDARRAAGEANTQTGFLTTGTEDLADGAEDLRDGMIDLADGAEDARQGASDLAVGMNSLQGGMGELGSGANSVADGVGTAVDTVVGFEAIKGQIIAAIDRTLDGTNGATDQQVIDARDALTGLRGDVEVAQLPEDTVTQLNELKDGSREVANQLTLEGYGFYDGMVAATGGANTLSTGMVELRDGANTARDGAQELYDGAEKVDTIAGNTKDKVDAVQRAIPAASPMTVAEGAEEVPDSALSHGSDADRSPDGARWSCACSGWLCRARFSLDDHRCRLSIPDHHRIDLGHGAWGWPLTCCNGVDYGDSGTGGLGFRRPDVDLPRGVRPSHRCGRCSAALCAPGRCRRVGLESCLVRRDLHRVANGRGFHAAELGDHFVVSRGQRWLRAVIVDRPLALGCPGGGRHGRGVARCSR</sequence>
<dbReference type="EMBL" id="CP126969">
    <property type="protein sequence ID" value="WIM67927.1"/>
    <property type="molecule type" value="Genomic_DNA"/>
</dbReference>
<dbReference type="RefSeq" id="WP_284825251.1">
    <property type="nucleotide sequence ID" value="NZ_CP126969.1"/>
</dbReference>
<evidence type="ECO:0008006" key="4">
    <source>
        <dbReference type="Google" id="ProtNLM"/>
    </source>
</evidence>
<feature type="region of interest" description="Disordered" evidence="1">
    <location>
        <begin position="253"/>
        <end position="277"/>
    </location>
</feature>
<protein>
    <recommendedName>
        <fullName evidence="4">YhgE/Pip domain-containing protein</fullName>
    </recommendedName>
</protein>
<feature type="region of interest" description="Disordered" evidence="1">
    <location>
        <begin position="1"/>
        <end position="22"/>
    </location>
</feature>
<organism evidence="2 3">
    <name type="scientific">Corynebacterium breve</name>
    <dbReference type="NCBI Taxonomy" id="3049799"/>
    <lineage>
        <taxon>Bacteria</taxon>
        <taxon>Bacillati</taxon>
        <taxon>Actinomycetota</taxon>
        <taxon>Actinomycetes</taxon>
        <taxon>Mycobacteriales</taxon>
        <taxon>Corynebacteriaceae</taxon>
        <taxon>Corynebacterium</taxon>
    </lineage>
</organism>
<accession>A0ABY8VFQ0</accession>
<evidence type="ECO:0000313" key="2">
    <source>
        <dbReference type="EMBL" id="WIM67927.1"/>
    </source>
</evidence>
<keyword evidence="3" id="KW-1185">Reference proteome</keyword>
<name>A0ABY8VFQ0_9CORY</name>
<gene>
    <name evidence="2" type="ORF">QP027_00555</name>
</gene>
<reference evidence="2 3" key="1">
    <citation type="submission" date="2023-05" db="EMBL/GenBank/DDBJ databases">
        <title>Corynebacterium suedekumii sp. nov. and Corynebacterium breve sp. nov. isolated from raw cow's milk.</title>
        <authorList>
            <person name="Baer M.K."/>
            <person name="Mehl L."/>
            <person name="Hellmuth R."/>
            <person name="Marke G."/>
            <person name="Lipski A."/>
        </authorList>
    </citation>
    <scope>NUCLEOTIDE SEQUENCE [LARGE SCALE GENOMIC DNA]</scope>
    <source>
        <strain evidence="2 3">R4</strain>
    </source>
</reference>